<keyword evidence="5" id="KW-0489">Methyltransferase</keyword>
<dbReference type="InterPro" id="IPR000682">
    <property type="entry name" value="PCMT"/>
</dbReference>
<evidence type="ECO:0000256" key="8">
    <source>
        <dbReference type="ARBA" id="ARBA00031323"/>
    </source>
</evidence>
<evidence type="ECO:0000256" key="10">
    <source>
        <dbReference type="ARBA" id="ARBA00035815"/>
    </source>
</evidence>
<organism evidence="13 14">
    <name type="scientific">Ceratosolen solmsi marchali</name>
    <dbReference type="NCBI Taxonomy" id="326594"/>
    <lineage>
        <taxon>Eukaryota</taxon>
        <taxon>Metazoa</taxon>
        <taxon>Ecdysozoa</taxon>
        <taxon>Arthropoda</taxon>
        <taxon>Hexapoda</taxon>
        <taxon>Insecta</taxon>
        <taxon>Pterygota</taxon>
        <taxon>Neoptera</taxon>
        <taxon>Endopterygota</taxon>
        <taxon>Hymenoptera</taxon>
        <taxon>Apocrita</taxon>
        <taxon>Proctotrupomorpha</taxon>
        <taxon>Chalcidoidea</taxon>
        <taxon>Agaonidae</taxon>
        <taxon>Agaoninae</taxon>
        <taxon>Ceratosolen</taxon>
    </lineage>
</organism>
<evidence type="ECO:0000256" key="1">
    <source>
        <dbReference type="ARBA" id="ARBA00004496"/>
    </source>
</evidence>
<gene>
    <name evidence="14" type="primary">LOC105363827</name>
</gene>
<evidence type="ECO:0000256" key="12">
    <source>
        <dbReference type="ARBA" id="ARBA00042126"/>
    </source>
</evidence>
<dbReference type="PANTHER" id="PTHR11579">
    <property type="entry name" value="PROTEIN-L-ISOASPARTATE O-METHYLTRANSFERASE"/>
    <property type="match status" value="1"/>
</dbReference>
<name>A0AAJ6YKU6_9HYME</name>
<dbReference type="AlphaFoldDB" id="A0AAJ6YKU6"/>
<evidence type="ECO:0000256" key="5">
    <source>
        <dbReference type="ARBA" id="ARBA00022603"/>
    </source>
</evidence>
<evidence type="ECO:0000313" key="14">
    <source>
        <dbReference type="RefSeq" id="XP_011499925.1"/>
    </source>
</evidence>
<sequence>MYKYLIVSYLLKDGYNVQICALICQTQFILNNLRLKFITSISYKMAWHCSGITNEEMVSKLKDANIIKNNKVEAAMLSVDRAKYCHDLNPYQDRPRGIGFSVTISAPHMHAYALTFLLDQLFDGAKALDIGSGSGYLTACMAHMVGVHGLVIGIDHITELVEMSIQNVEEDHPEFLQDGRIKFLEGDGRLGAPAYGPYNAIHVGAAADSVPYKLIDQLVPGGRLICPVLLKEGSRKYQNLLQIDKNLDGSLKKTKLMDVTYVPLTDTKTQLQNSS</sequence>
<dbReference type="CDD" id="cd02440">
    <property type="entry name" value="AdoMet_MTases"/>
    <property type="match status" value="1"/>
</dbReference>
<dbReference type="GO" id="GO:0032259">
    <property type="term" value="P:methylation"/>
    <property type="evidence" value="ECO:0007669"/>
    <property type="project" value="UniProtKB-KW"/>
</dbReference>
<evidence type="ECO:0000256" key="7">
    <source>
        <dbReference type="ARBA" id="ARBA00022691"/>
    </source>
</evidence>
<dbReference type="PANTHER" id="PTHR11579:SF0">
    <property type="entry name" value="PROTEIN-L-ISOASPARTATE(D-ASPARTATE) O-METHYLTRANSFERASE"/>
    <property type="match status" value="1"/>
</dbReference>
<dbReference type="Pfam" id="PF01135">
    <property type="entry name" value="PCMT"/>
    <property type="match status" value="1"/>
</dbReference>
<evidence type="ECO:0000256" key="4">
    <source>
        <dbReference type="ARBA" id="ARBA00022490"/>
    </source>
</evidence>
<reference evidence="14" key="1">
    <citation type="submission" date="2025-08" db="UniProtKB">
        <authorList>
            <consortium name="RefSeq"/>
        </authorList>
    </citation>
    <scope>IDENTIFICATION</scope>
</reference>
<dbReference type="FunFam" id="3.40.50.150:FF:000027">
    <property type="entry name" value="Protein-L-isoaspartate O-methyltransferase"/>
    <property type="match status" value="1"/>
</dbReference>
<evidence type="ECO:0000313" key="13">
    <source>
        <dbReference type="Proteomes" id="UP000695007"/>
    </source>
</evidence>
<dbReference type="GO" id="GO:0004719">
    <property type="term" value="F:protein-L-isoaspartate (D-aspartate) O-methyltransferase activity"/>
    <property type="evidence" value="ECO:0007669"/>
    <property type="project" value="UniProtKB-EC"/>
</dbReference>
<dbReference type="Gene3D" id="3.40.50.150">
    <property type="entry name" value="Vaccinia Virus protein VP39"/>
    <property type="match status" value="1"/>
</dbReference>
<keyword evidence="13" id="KW-1185">Reference proteome</keyword>
<keyword evidence="4" id="KW-0963">Cytoplasm</keyword>
<dbReference type="EC" id="2.1.1.77" evidence="3"/>
<evidence type="ECO:0000256" key="3">
    <source>
        <dbReference type="ARBA" id="ARBA00011890"/>
    </source>
</evidence>
<comment type="subcellular location">
    <subcellularLocation>
        <location evidence="1">Cytoplasm</location>
    </subcellularLocation>
</comment>
<comment type="catalytic activity">
    <reaction evidence="10">
        <text>[protein]-L-isoaspartate + S-adenosyl-L-methionine = [protein]-L-isoaspartate alpha-methyl ester + S-adenosyl-L-homocysteine</text>
        <dbReference type="Rhea" id="RHEA:12705"/>
        <dbReference type="Rhea" id="RHEA-COMP:12143"/>
        <dbReference type="Rhea" id="RHEA-COMP:12144"/>
        <dbReference type="ChEBI" id="CHEBI:57856"/>
        <dbReference type="ChEBI" id="CHEBI:59789"/>
        <dbReference type="ChEBI" id="CHEBI:90596"/>
        <dbReference type="ChEBI" id="CHEBI:90598"/>
        <dbReference type="EC" id="2.1.1.77"/>
    </reaction>
    <physiologicalReaction direction="left-to-right" evidence="10">
        <dbReference type="Rhea" id="RHEA:12706"/>
    </physiologicalReaction>
</comment>
<dbReference type="RefSeq" id="XP_011499925.1">
    <property type="nucleotide sequence ID" value="XM_011501623.1"/>
</dbReference>
<evidence type="ECO:0000256" key="6">
    <source>
        <dbReference type="ARBA" id="ARBA00022679"/>
    </source>
</evidence>
<evidence type="ECO:0000256" key="11">
    <source>
        <dbReference type="ARBA" id="ARBA00040923"/>
    </source>
</evidence>
<keyword evidence="6" id="KW-0808">Transferase</keyword>
<dbReference type="Proteomes" id="UP000695007">
    <property type="component" value="Unplaced"/>
</dbReference>
<dbReference type="InterPro" id="IPR029063">
    <property type="entry name" value="SAM-dependent_MTases_sf"/>
</dbReference>
<evidence type="ECO:0000256" key="2">
    <source>
        <dbReference type="ARBA" id="ARBA00005369"/>
    </source>
</evidence>
<evidence type="ECO:0000256" key="9">
    <source>
        <dbReference type="ARBA" id="ARBA00031350"/>
    </source>
</evidence>
<dbReference type="SUPFAM" id="SSF53335">
    <property type="entry name" value="S-adenosyl-L-methionine-dependent methyltransferases"/>
    <property type="match status" value="1"/>
</dbReference>
<dbReference type="GeneID" id="105363827"/>
<dbReference type="KEGG" id="csol:105363827"/>
<comment type="similarity">
    <text evidence="2">Belongs to the methyltransferase superfamily. L-isoaspartyl/D-aspartyl protein methyltransferase family.</text>
</comment>
<keyword evidence="7" id="KW-0949">S-adenosyl-L-methionine</keyword>
<dbReference type="NCBIfam" id="TIGR00080">
    <property type="entry name" value="pimt"/>
    <property type="match status" value="1"/>
</dbReference>
<dbReference type="GO" id="GO:0005737">
    <property type="term" value="C:cytoplasm"/>
    <property type="evidence" value="ECO:0007669"/>
    <property type="project" value="UniProtKB-SubCell"/>
</dbReference>
<accession>A0AAJ6YKU6</accession>
<proteinExistence type="inferred from homology"/>
<protein>
    <recommendedName>
        <fullName evidence="11">Protein-L-isoaspartate(D-aspartate) O-methyltransferase</fullName>
        <ecNumber evidence="3">2.1.1.77</ecNumber>
    </recommendedName>
    <alternativeName>
        <fullName evidence="9">L-isoaspartyl protein carboxyl methyltransferase</fullName>
    </alternativeName>
    <alternativeName>
        <fullName evidence="12">Protein L-isoaspartyl/D-aspartyl methyltransferase</fullName>
    </alternativeName>
    <alternativeName>
        <fullName evidence="8">Protein-beta-aspartate methyltransferase</fullName>
    </alternativeName>
</protein>